<proteinExistence type="predicted"/>
<dbReference type="Proteomes" id="UP000828390">
    <property type="component" value="Unassembled WGS sequence"/>
</dbReference>
<keyword evidence="2" id="KW-1185">Reference proteome</keyword>
<dbReference type="AlphaFoldDB" id="A0A9D4FC19"/>
<protein>
    <submittedName>
        <fullName evidence="1">Uncharacterized protein</fullName>
    </submittedName>
</protein>
<evidence type="ECO:0000313" key="2">
    <source>
        <dbReference type="Proteomes" id="UP000828390"/>
    </source>
</evidence>
<evidence type="ECO:0000313" key="1">
    <source>
        <dbReference type="EMBL" id="KAH3794984.1"/>
    </source>
</evidence>
<accession>A0A9D4FC19</accession>
<reference evidence="1" key="2">
    <citation type="submission" date="2020-11" db="EMBL/GenBank/DDBJ databases">
        <authorList>
            <person name="McCartney M.A."/>
            <person name="Auch B."/>
            <person name="Kono T."/>
            <person name="Mallez S."/>
            <person name="Becker A."/>
            <person name="Gohl D.M."/>
            <person name="Silverstein K.A.T."/>
            <person name="Koren S."/>
            <person name="Bechman K.B."/>
            <person name="Herman A."/>
            <person name="Abrahante J.E."/>
            <person name="Garbe J."/>
        </authorList>
    </citation>
    <scope>NUCLEOTIDE SEQUENCE</scope>
    <source>
        <strain evidence="1">Duluth1</strain>
        <tissue evidence="1">Whole animal</tissue>
    </source>
</reference>
<comment type="caution">
    <text evidence="1">The sequence shown here is derived from an EMBL/GenBank/DDBJ whole genome shotgun (WGS) entry which is preliminary data.</text>
</comment>
<dbReference type="EMBL" id="JAIWYP010000007">
    <property type="protein sequence ID" value="KAH3794984.1"/>
    <property type="molecule type" value="Genomic_DNA"/>
</dbReference>
<name>A0A9D4FC19_DREPO</name>
<gene>
    <name evidence="1" type="ORF">DPMN_148527</name>
</gene>
<sequence>MFLYLAAQSAQQAADNHTVRCELLDCNHEFKSRLSGSHIEPCEEDADSKPFKHIFIYHDLNNTCVFEADYLIWYNCLWESLHGLDVKNLNYHSTFFKVSCTFVVTVTGITLTA</sequence>
<organism evidence="1 2">
    <name type="scientific">Dreissena polymorpha</name>
    <name type="common">Zebra mussel</name>
    <name type="synonym">Mytilus polymorpha</name>
    <dbReference type="NCBI Taxonomy" id="45954"/>
    <lineage>
        <taxon>Eukaryota</taxon>
        <taxon>Metazoa</taxon>
        <taxon>Spiralia</taxon>
        <taxon>Lophotrochozoa</taxon>
        <taxon>Mollusca</taxon>
        <taxon>Bivalvia</taxon>
        <taxon>Autobranchia</taxon>
        <taxon>Heteroconchia</taxon>
        <taxon>Euheterodonta</taxon>
        <taxon>Imparidentia</taxon>
        <taxon>Neoheterodontei</taxon>
        <taxon>Myida</taxon>
        <taxon>Dreissenoidea</taxon>
        <taxon>Dreissenidae</taxon>
        <taxon>Dreissena</taxon>
    </lineage>
</organism>
<reference evidence="1" key="1">
    <citation type="journal article" date="2019" name="bioRxiv">
        <title>The Genome of the Zebra Mussel, Dreissena polymorpha: A Resource for Invasive Species Research.</title>
        <authorList>
            <person name="McCartney M.A."/>
            <person name="Auch B."/>
            <person name="Kono T."/>
            <person name="Mallez S."/>
            <person name="Zhang Y."/>
            <person name="Obille A."/>
            <person name="Becker A."/>
            <person name="Abrahante J.E."/>
            <person name="Garbe J."/>
            <person name="Badalamenti J.P."/>
            <person name="Herman A."/>
            <person name="Mangelson H."/>
            <person name="Liachko I."/>
            <person name="Sullivan S."/>
            <person name="Sone E.D."/>
            <person name="Koren S."/>
            <person name="Silverstein K.A.T."/>
            <person name="Beckman K.B."/>
            <person name="Gohl D.M."/>
        </authorList>
    </citation>
    <scope>NUCLEOTIDE SEQUENCE</scope>
    <source>
        <strain evidence="1">Duluth1</strain>
        <tissue evidence="1">Whole animal</tissue>
    </source>
</reference>